<dbReference type="Pfam" id="PF09699">
    <property type="entry name" value="Paired_CXXCH_1"/>
    <property type="match status" value="1"/>
</dbReference>
<dbReference type="SMART" id="SM00028">
    <property type="entry name" value="TPR"/>
    <property type="match status" value="3"/>
</dbReference>
<feature type="domain" description="Cytochrome c-552/4" evidence="5">
    <location>
        <begin position="175"/>
        <end position="213"/>
    </location>
</feature>
<evidence type="ECO:0000313" key="6">
    <source>
        <dbReference type="EMBL" id="QDV74512.1"/>
    </source>
</evidence>
<dbReference type="Pfam" id="PF13435">
    <property type="entry name" value="Cytochrome_C554"/>
    <property type="match status" value="1"/>
</dbReference>
<dbReference type="Pfam" id="PF13432">
    <property type="entry name" value="TPR_16"/>
    <property type="match status" value="1"/>
</dbReference>
<gene>
    <name evidence="6" type="ORF">Spa11_27160</name>
</gene>
<dbReference type="Gene3D" id="1.25.40.10">
    <property type="entry name" value="Tetratricopeptide repeat domain"/>
    <property type="match status" value="1"/>
</dbReference>
<reference evidence="6 7" key="1">
    <citation type="submission" date="2019-02" db="EMBL/GenBank/DDBJ databases">
        <title>Deep-cultivation of Planctomycetes and their phenomic and genomic characterization uncovers novel biology.</title>
        <authorList>
            <person name="Wiegand S."/>
            <person name="Jogler M."/>
            <person name="Boedeker C."/>
            <person name="Pinto D."/>
            <person name="Vollmers J."/>
            <person name="Rivas-Marin E."/>
            <person name="Kohn T."/>
            <person name="Peeters S.H."/>
            <person name="Heuer A."/>
            <person name="Rast P."/>
            <person name="Oberbeckmann S."/>
            <person name="Bunk B."/>
            <person name="Jeske O."/>
            <person name="Meyerdierks A."/>
            <person name="Storesund J.E."/>
            <person name="Kallscheuer N."/>
            <person name="Luecker S."/>
            <person name="Lage O.M."/>
            <person name="Pohl T."/>
            <person name="Merkel B.J."/>
            <person name="Hornburger P."/>
            <person name="Mueller R.-W."/>
            <person name="Bruemmer F."/>
            <person name="Labrenz M."/>
            <person name="Spormann A.M."/>
            <person name="Op den Camp H."/>
            <person name="Overmann J."/>
            <person name="Amann R."/>
            <person name="Jetten M.S.M."/>
            <person name="Mascher T."/>
            <person name="Medema M.H."/>
            <person name="Devos D.P."/>
            <person name="Kaster A.-K."/>
            <person name="Ovreas L."/>
            <person name="Rohde M."/>
            <person name="Galperin M.Y."/>
            <person name="Jogler C."/>
        </authorList>
    </citation>
    <scope>NUCLEOTIDE SEQUENCE [LARGE SCALE GENOMIC DNA]</scope>
    <source>
        <strain evidence="6 7">Spa11</strain>
    </source>
</reference>
<dbReference type="Gene3D" id="1.10.1130.10">
    <property type="entry name" value="Flavocytochrome C3, Chain A"/>
    <property type="match status" value="2"/>
</dbReference>
<dbReference type="AlphaFoldDB" id="A0A518K9P4"/>
<organism evidence="6 7">
    <name type="scientific">Botrimarina mediterranea</name>
    <dbReference type="NCBI Taxonomy" id="2528022"/>
    <lineage>
        <taxon>Bacteria</taxon>
        <taxon>Pseudomonadati</taxon>
        <taxon>Planctomycetota</taxon>
        <taxon>Planctomycetia</taxon>
        <taxon>Pirellulales</taxon>
        <taxon>Lacipirellulaceae</taxon>
        <taxon>Botrimarina</taxon>
    </lineage>
</organism>
<evidence type="ECO:0000259" key="4">
    <source>
        <dbReference type="Pfam" id="PF09699"/>
    </source>
</evidence>
<dbReference type="PANTHER" id="PTHR35038:SF8">
    <property type="entry name" value="C-TYPE POLYHEME CYTOCHROME OMCC"/>
    <property type="match status" value="1"/>
</dbReference>
<dbReference type="EMBL" id="CP036349">
    <property type="protein sequence ID" value="QDV74512.1"/>
    <property type="molecule type" value="Genomic_DNA"/>
</dbReference>
<dbReference type="Gene3D" id="1.25.10.10">
    <property type="entry name" value="Leucine-rich Repeat Variant"/>
    <property type="match status" value="1"/>
</dbReference>
<dbReference type="InterPro" id="IPR023155">
    <property type="entry name" value="Cyt_c-552/4"/>
</dbReference>
<dbReference type="Pfam" id="PF13646">
    <property type="entry name" value="HEAT_2"/>
    <property type="match status" value="1"/>
</dbReference>
<dbReference type="InterPro" id="IPR010177">
    <property type="entry name" value="Paired_CXXCH_1"/>
</dbReference>
<dbReference type="PROSITE" id="PS50005">
    <property type="entry name" value="TPR"/>
    <property type="match status" value="1"/>
</dbReference>
<keyword evidence="7" id="KW-1185">Reference proteome</keyword>
<keyword evidence="1 3" id="KW-0732">Signal</keyword>
<dbReference type="PANTHER" id="PTHR35038">
    <property type="entry name" value="DISSIMILATORY SULFITE REDUCTASE SIRA"/>
    <property type="match status" value="1"/>
</dbReference>
<dbReference type="InterPro" id="IPR011989">
    <property type="entry name" value="ARM-like"/>
</dbReference>
<dbReference type="InterPro" id="IPR051829">
    <property type="entry name" value="Multiheme_Cytochr_ET"/>
</dbReference>
<dbReference type="InterPro" id="IPR011990">
    <property type="entry name" value="TPR-like_helical_dom_sf"/>
</dbReference>
<protein>
    <submittedName>
        <fullName evidence="6">Tetratricopeptide repeat protein</fullName>
    </submittedName>
</protein>
<evidence type="ECO:0000256" key="1">
    <source>
        <dbReference type="ARBA" id="ARBA00022729"/>
    </source>
</evidence>
<evidence type="ECO:0000256" key="3">
    <source>
        <dbReference type="SAM" id="SignalP"/>
    </source>
</evidence>
<proteinExistence type="predicted"/>
<keyword evidence="2" id="KW-0802">TPR repeat</keyword>
<dbReference type="InterPro" id="IPR019734">
    <property type="entry name" value="TPR_rpt"/>
</dbReference>
<dbReference type="SUPFAM" id="SSF48695">
    <property type="entry name" value="Multiheme cytochromes"/>
    <property type="match status" value="1"/>
</dbReference>
<feature type="signal peptide" evidence="3">
    <location>
        <begin position="1"/>
        <end position="22"/>
    </location>
</feature>
<feature type="domain" description="Doubled CXXCH motif" evidence="4">
    <location>
        <begin position="313"/>
        <end position="340"/>
    </location>
</feature>
<name>A0A518K9P4_9BACT</name>
<evidence type="ECO:0000259" key="5">
    <source>
        <dbReference type="Pfam" id="PF13435"/>
    </source>
</evidence>
<sequence precursor="true">MKSKRVLIAAALALLALSWCFADWYVALPADAVATYVGRDRCVACHQQEAQLFEGSHHDRAMELPTDESVLGDFDDATFERLGVVSKFFRKGKDFYVNTEGPDGENHDYKIAYTFGYTPLQQYMVEMEGGRVQVLRVSWDTEQKKWFEVPPPDAVELKLDPHDPLHWTGLAQNWNTMCAECHSTDLKKNFDLKANTYHTTYNEIDVSCEACHGPGSMHVELAEANSLFWDRRHGYGLAKLKQESNTAQIAACAPCHSRRGVLAGGFDAGDDYFDHYDLALLEPGLYHADGQIEDEVYVYGSFLQSRMYHENVKCSDCHDPHSLKLKYEGNALCAQCHQKYDNKAHHFHSDPQGSLCVNCHMPQRHYMVNDGRRDHSFRIPRPDLSVELGTPNACNDCHTKDGEDAAWAAEAIKKWYGPKRPNDPHYARALDAAWKGWPDAVGKISDLLAYEAPLPGRRTPDIVRATALRALANFQTPQSDDLCREALDHPSPLVRAAAVGSLSSEAVASHADDIGDMLSDETRLVRNAAVDALAIRAPNTLRKPQQIKKLKELIDEYDEDTTVLFDRAGPNLRLAELARSQGDVRKSIASLRDAIRMEPYLSGPRSEVARLLEQSGQADKQEIRELREEEVELLERDSELLPESGRPHYQRGMLLYLLGRNADAVGALEEATRLEPQSFEYLTALALLYEQAGKKAEAIETLRKMNALRPNDPVVGNLLRRVQAMRDTE</sequence>
<dbReference type="InterPro" id="IPR036280">
    <property type="entry name" value="Multihaem_cyt_sf"/>
</dbReference>
<feature type="chain" id="PRO_5022127057" evidence="3">
    <location>
        <begin position="23"/>
        <end position="729"/>
    </location>
</feature>
<evidence type="ECO:0000313" key="7">
    <source>
        <dbReference type="Proteomes" id="UP000316426"/>
    </source>
</evidence>
<dbReference type="Proteomes" id="UP000316426">
    <property type="component" value="Chromosome"/>
</dbReference>
<dbReference type="RefSeq" id="WP_145112977.1">
    <property type="nucleotide sequence ID" value="NZ_CP036349.1"/>
</dbReference>
<dbReference type="InterPro" id="IPR016024">
    <property type="entry name" value="ARM-type_fold"/>
</dbReference>
<evidence type="ECO:0000256" key="2">
    <source>
        <dbReference type="PROSITE-ProRule" id="PRU00339"/>
    </source>
</evidence>
<dbReference type="KEGG" id="bmei:Spa11_27160"/>
<dbReference type="SUPFAM" id="SSF48371">
    <property type="entry name" value="ARM repeat"/>
    <property type="match status" value="1"/>
</dbReference>
<dbReference type="SUPFAM" id="SSF48452">
    <property type="entry name" value="TPR-like"/>
    <property type="match status" value="1"/>
</dbReference>
<feature type="repeat" description="TPR" evidence="2">
    <location>
        <begin position="679"/>
        <end position="712"/>
    </location>
</feature>
<accession>A0A518K9P4</accession>